<dbReference type="GO" id="GO:0016020">
    <property type="term" value="C:membrane"/>
    <property type="evidence" value="ECO:0007669"/>
    <property type="project" value="InterPro"/>
</dbReference>
<keyword evidence="2" id="KW-0813">Transport</keyword>
<dbReference type="PANTHER" id="PTHR30097">
    <property type="entry name" value="CATION EFFLUX SYSTEM PROTEIN CUSB"/>
    <property type="match status" value="1"/>
</dbReference>
<name>A0A2M9C6H9_9FLAO</name>
<dbReference type="Gene3D" id="2.40.50.100">
    <property type="match status" value="1"/>
</dbReference>
<dbReference type="RefSeq" id="WP_169925733.1">
    <property type="nucleotide sequence ID" value="NZ_PGFD01000001.1"/>
</dbReference>
<feature type="domain" description="CusB-like beta-barrel" evidence="3">
    <location>
        <begin position="229"/>
        <end position="302"/>
    </location>
</feature>
<dbReference type="InterPro" id="IPR006143">
    <property type="entry name" value="RND_pump_MFP"/>
</dbReference>
<evidence type="ECO:0000259" key="3">
    <source>
        <dbReference type="Pfam" id="PF25954"/>
    </source>
</evidence>
<dbReference type="GO" id="GO:0030313">
    <property type="term" value="C:cell envelope"/>
    <property type="evidence" value="ECO:0007669"/>
    <property type="project" value="TreeGrafter"/>
</dbReference>
<dbReference type="Pfam" id="PF25975">
    <property type="entry name" value="CzcB_C"/>
    <property type="match status" value="1"/>
</dbReference>
<evidence type="ECO:0000256" key="1">
    <source>
        <dbReference type="ARBA" id="ARBA00009477"/>
    </source>
</evidence>
<dbReference type="GO" id="GO:0022857">
    <property type="term" value="F:transmembrane transporter activity"/>
    <property type="evidence" value="ECO:0007669"/>
    <property type="project" value="InterPro"/>
</dbReference>
<keyword evidence="6" id="KW-1185">Reference proteome</keyword>
<dbReference type="Gene3D" id="2.40.420.20">
    <property type="match status" value="1"/>
</dbReference>
<comment type="similarity">
    <text evidence="1">Belongs to the membrane fusion protein (MFP) (TC 8.A.1) family.</text>
</comment>
<evidence type="ECO:0000256" key="2">
    <source>
        <dbReference type="ARBA" id="ARBA00022448"/>
    </source>
</evidence>
<organism evidence="5 6">
    <name type="scientific">Chryseobacterium geocarposphaerae</name>
    <dbReference type="NCBI Taxonomy" id="1416776"/>
    <lineage>
        <taxon>Bacteria</taxon>
        <taxon>Pseudomonadati</taxon>
        <taxon>Bacteroidota</taxon>
        <taxon>Flavobacteriia</taxon>
        <taxon>Flavobacteriales</taxon>
        <taxon>Weeksellaceae</taxon>
        <taxon>Chryseobacterium group</taxon>
        <taxon>Chryseobacterium</taxon>
    </lineage>
</organism>
<dbReference type="InterPro" id="IPR058792">
    <property type="entry name" value="Beta-barrel_RND_2"/>
</dbReference>
<dbReference type="AlphaFoldDB" id="A0A2M9C6H9"/>
<dbReference type="PANTHER" id="PTHR30097:SF4">
    <property type="entry name" value="SLR6042 PROTEIN"/>
    <property type="match status" value="1"/>
</dbReference>
<dbReference type="Pfam" id="PF25954">
    <property type="entry name" value="Beta-barrel_RND_2"/>
    <property type="match status" value="1"/>
</dbReference>
<accession>A0A2M9C6H9</accession>
<dbReference type="Gene3D" id="2.40.30.170">
    <property type="match status" value="1"/>
</dbReference>
<proteinExistence type="inferred from homology"/>
<sequence>MNRLMLIICTVLLLGSCKGNKEDEQKGEVTAKTENNIVTLTDVQYKNAGIEVGSIGNQSISSKLKVNGKIDVPPQNKISVSVPLGGYLKYSRLLPGMQVSKGQIIAVIEDPQYIQIQQDYLVAKAQYAYNNSEYNRQKQLNVSKATSDKVYEQAKSNYQTQNVLVKSLEQKLRLIGINPSTLSANNISKTINIYSSINGFVSAVNVNIGKYVNPTEVLFELVNPTDIHLALHVYEKDIDKLLVGQTVWAYTNTNPGKKYSAKIILISKNVSADNTVEVHCHFDNYDKELIPGMYMNADIEAQTSNASALPDDAIVRFENKNYVFELKGKNKFEMKEVKTGTSENGFTEILQTDFAGKQFATKGAYNLLMPLKNTED</sequence>
<dbReference type="NCBIfam" id="TIGR01730">
    <property type="entry name" value="RND_mfp"/>
    <property type="match status" value="1"/>
</dbReference>
<dbReference type="GO" id="GO:0015679">
    <property type="term" value="P:plasma membrane copper ion transport"/>
    <property type="evidence" value="ECO:0007669"/>
    <property type="project" value="TreeGrafter"/>
</dbReference>
<dbReference type="Proteomes" id="UP000228740">
    <property type="component" value="Unassembled WGS sequence"/>
</dbReference>
<dbReference type="Gene3D" id="1.10.287.470">
    <property type="entry name" value="Helix hairpin bin"/>
    <property type="match status" value="1"/>
</dbReference>
<protein>
    <submittedName>
        <fullName evidence="5">Cobalt-zinc-cadmium efflux system membrane fusion protein</fullName>
    </submittedName>
</protein>
<dbReference type="PROSITE" id="PS51257">
    <property type="entry name" value="PROKAR_LIPOPROTEIN"/>
    <property type="match status" value="1"/>
</dbReference>
<evidence type="ECO:0000313" key="5">
    <source>
        <dbReference type="EMBL" id="PJJ66419.1"/>
    </source>
</evidence>
<feature type="domain" description="CzcB-like C-terminal circularly permuted SH3-like" evidence="4">
    <location>
        <begin position="309"/>
        <end position="366"/>
    </location>
</feature>
<gene>
    <name evidence="5" type="ORF">CLV73_0401</name>
</gene>
<dbReference type="InterPro" id="IPR051909">
    <property type="entry name" value="MFP_Cation_Efflux"/>
</dbReference>
<dbReference type="GO" id="GO:0060003">
    <property type="term" value="P:copper ion export"/>
    <property type="evidence" value="ECO:0007669"/>
    <property type="project" value="TreeGrafter"/>
</dbReference>
<comment type="caution">
    <text evidence="5">The sequence shown here is derived from an EMBL/GenBank/DDBJ whole genome shotgun (WGS) entry which is preliminary data.</text>
</comment>
<evidence type="ECO:0000313" key="6">
    <source>
        <dbReference type="Proteomes" id="UP000228740"/>
    </source>
</evidence>
<evidence type="ECO:0000259" key="4">
    <source>
        <dbReference type="Pfam" id="PF25975"/>
    </source>
</evidence>
<dbReference type="EMBL" id="PGFD01000001">
    <property type="protein sequence ID" value="PJJ66419.1"/>
    <property type="molecule type" value="Genomic_DNA"/>
</dbReference>
<reference evidence="5 6" key="1">
    <citation type="submission" date="2017-11" db="EMBL/GenBank/DDBJ databases">
        <title>Genomic Encyclopedia of Archaeal and Bacterial Type Strains, Phase II (KMG-II): From Individual Species to Whole Genera.</title>
        <authorList>
            <person name="Goeker M."/>
        </authorList>
    </citation>
    <scope>NUCLEOTIDE SEQUENCE [LARGE SCALE GENOMIC DNA]</scope>
    <source>
        <strain evidence="5 6">DSM 27617</strain>
    </source>
</reference>
<dbReference type="InterPro" id="IPR058649">
    <property type="entry name" value="CzcB_C"/>
</dbReference>
<dbReference type="SUPFAM" id="SSF111369">
    <property type="entry name" value="HlyD-like secretion proteins"/>
    <property type="match status" value="1"/>
</dbReference>